<dbReference type="GeneID" id="20668637"/>
<protein>
    <recommendedName>
        <fullName evidence="6">Calcineurin-like phosphoesterase domain-containing protein</fullName>
    </recommendedName>
</protein>
<dbReference type="InterPro" id="IPR033308">
    <property type="entry name" value="PGAP5/Cdc1/Ted1"/>
</dbReference>
<dbReference type="GO" id="GO:0006506">
    <property type="term" value="P:GPI anchor biosynthetic process"/>
    <property type="evidence" value="ECO:0007669"/>
    <property type="project" value="InterPro"/>
</dbReference>
<keyword evidence="2 5" id="KW-0812">Transmembrane</keyword>
<evidence type="ECO:0000256" key="3">
    <source>
        <dbReference type="ARBA" id="ARBA00022989"/>
    </source>
</evidence>
<dbReference type="InterPro" id="IPR029052">
    <property type="entry name" value="Metallo-depent_PP-like"/>
</dbReference>
<feature type="non-terminal residue" evidence="7">
    <location>
        <position position="1"/>
    </location>
</feature>
<evidence type="ECO:0000259" key="6">
    <source>
        <dbReference type="Pfam" id="PF00149"/>
    </source>
</evidence>
<name>W4K403_HETIT</name>
<dbReference type="Proteomes" id="UP000030671">
    <property type="component" value="Unassembled WGS sequence"/>
</dbReference>
<dbReference type="EMBL" id="KI925459">
    <property type="protein sequence ID" value="ETW80542.1"/>
    <property type="molecule type" value="Genomic_DNA"/>
</dbReference>
<evidence type="ECO:0000313" key="7">
    <source>
        <dbReference type="EMBL" id="ETW80542.1"/>
    </source>
</evidence>
<evidence type="ECO:0000256" key="5">
    <source>
        <dbReference type="SAM" id="Phobius"/>
    </source>
</evidence>
<dbReference type="PANTHER" id="PTHR13315">
    <property type="entry name" value="METALLO PHOSPHOESTERASE RELATED"/>
    <property type="match status" value="1"/>
</dbReference>
<keyword evidence="3 5" id="KW-1133">Transmembrane helix</keyword>
<dbReference type="FunCoup" id="W4K403">
    <property type="interactions" value="213"/>
</dbReference>
<sequence length="379" mass="43036">LLSRANRISLVRYMWFLVVLWCELGIFYYSTATCTWPEPAHRSGARSQRILIVADPQVLNHDSYPGRNPWLMSLSQYIVDLNLRKSWRAAKATRPDAVVFLGDMMDNGRDDFRYNAYLHRFYNIFSPISTAPIYYLPGNHDVGIGATADKKKMARLRYMSNFGPLNQHVSLANHSLVLIDAPILVEEDRVRKQQGQEGTQWLPKELKEAKFIHSLNSGGNLPRKPLILFSHIPLSRPEGASCGPLREKGWIRAGRGAGYENTLSQATTNMLLETFRPSLVFSGDDHDYCEYTHRLRIEDDSPITPTEVREVSVKSFSMAMGIARPGFHLLSLSPSGPPYSQQDDAPLSTFADRPCFLPNQLSIYIWIYLPLFLLTLCVI</sequence>
<dbReference type="PANTHER" id="PTHR13315:SF4">
    <property type="entry name" value="METALLOPHOSPHOESTERASE, ISOFORM E"/>
    <property type="match status" value="1"/>
</dbReference>
<dbReference type="KEGG" id="hir:HETIRDRAFT_21171"/>
<dbReference type="GO" id="GO:0005783">
    <property type="term" value="C:endoplasmic reticulum"/>
    <property type="evidence" value="ECO:0007669"/>
    <property type="project" value="TreeGrafter"/>
</dbReference>
<evidence type="ECO:0000313" key="8">
    <source>
        <dbReference type="Proteomes" id="UP000030671"/>
    </source>
</evidence>
<keyword evidence="4 5" id="KW-0472">Membrane</keyword>
<dbReference type="eggNOG" id="KOG3662">
    <property type="taxonomic scope" value="Eukaryota"/>
</dbReference>
<dbReference type="InParanoid" id="W4K403"/>
<feature type="transmembrane region" description="Helical" evidence="5">
    <location>
        <begin position="12"/>
        <end position="30"/>
    </location>
</feature>
<dbReference type="HOGENOM" id="CLU_011607_0_1_1"/>
<comment type="subcellular location">
    <subcellularLocation>
        <location evidence="1">Membrane</location>
        <topology evidence="1">Multi-pass membrane protein</topology>
    </subcellularLocation>
</comment>
<gene>
    <name evidence="7" type="ORF">HETIRDRAFT_21171</name>
</gene>
<keyword evidence="8" id="KW-1185">Reference proteome</keyword>
<dbReference type="GO" id="GO:0016020">
    <property type="term" value="C:membrane"/>
    <property type="evidence" value="ECO:0007669"/>
    <property type="project" value="UniProtKB-SubCell"/>
</dbReference>
<evidence type="ECO:0000256" key="4">
    <source>
        <dbReference type="ARBA" id="ARBA00023136"/>
    </source>
</evidence>
<organism evidence="7 8">
    <name type="scientific">Heterobasidion irregulare (strain TC 32-1)</name>
    <dbReference type="NCBI Taxonomy" id="747525"/>
    <lineage>
        <taxon>Eukaryota</taxon>
        <taxon>Fungi</taxon>
        <taxon>Dikarya</taxon>
        <taxon>Basidiomycota</taxon>
        <taxon>Agaricomycotina</taxon>
        <taxon>Agaricomycetes</taxon>
        <taxon>Russulales</taxon>
        <taxon>Bondarzewiaceae</taxon>
        <taxon>Heterobasidion</taxon>
        <taxon>Heterobasidion annosum species complex</taxon>
    </lineage>
</organism>
<dbReference type="Gene3D" id="3.60.21.10">
    <property type="match status" value="1"/>
</dbReference>
<dbReference type="GO" id="GO:0016787">
    <property type="term" value="F:hydrolase activity"/>
    <property type="evidence" value="ECO:0007669"/>
    <property type="project" value="InterPro"/>
</dbReference>
<reference evidence="7 8" key="1">
    <citation type="journal article" date="2012" name="New Phytol.">
        <title>Insight into trade-off between wood decay and parasitism from the genome of a fungal forest pathogen.</title>
        <authorList>
            <person name="Olson A."/>
            <person name="Aerts A."/>
            <person name="Asiegbu F."/>
            <person name="Belbahri L."/>
            <person name="Bouzid O."/>
            <person name="Broberg A."/>
            <person name="Canback B."/>
            <person name="Coutinho P.M."/>
            <person name="Cullen D."/>
            <person name="Dalman K."/>
            <person name="Deflorio G."/>
            <person name="van Diepen L.T."/>
            <person name="Dunand C."/>
            <person name="Duplessis S."/>
            <person name="Durling M."/>
            <person name="Gonthier P."/>
            <person name="Grimwood J."/>
            <person name="Fossdal C.G."/>
            <person name="Hansson D."/>
            <person name="Henrissat B."/>
            <person name="Hietala A."/>
            <person name="Himmelstrand K."/>
            <person name="Hoffmeister D."/>
            <person name="Hogberg N."/>
            <person name="James T.Y."/>
            <person name="Karlsson M."/>
            <person name="Kohler A."/>
            <person name="Kues U."/>
            <person name="Lee Y.H."/>
            <person name="Lin Y.C."/>
            <person name="Lind M."/>
            <person name="Lindquist E."/>
            <person name="Lombard V."/>
            <person name="Lucas S."/>
            <person name="Lunden K."/>
            <person name="Morin E."/>
            <person name="Murat C."/>
            <person name="Park J."/>
            <person name="Raffaello T."/>
            <person name="Rouze P."/>
            <person name="Salamov A."/>
            <person name="Schmutz J."/>
            <person name="Solheim H."/>
            <person name="Stahlberg J."/>
            <person name="Velez H."/>
            <person name="de Vries R.P."/>
            <person name="Wiebenga A."/>
            <person name="Woodward S."/>
            <person name="Yakovlev I."/>
            <person name="Garbelotto M."/>
            <person name="Martin F."/>
            <person name="Grigoriev I.V."/>
            <person name="Stenlid J."/>
        </authorList>
    </citation>
    <scope>NUCLEOTIDE SEQUENCE [LARGE SCALE GENOMIC DNA]</scope>
    <source>
        <strain evidence="7 8">TC 32-1</strain>
    </source>
</reference>
<accession>W4K403</accession>
<dbReference type="SUPFAM" id="SSF56300">
    <property type="entry name" value="Metallo-dependent phosphatases"/>
    <property type="match status" value="1"/>
</dbReference>
<dbReference type="RefSeq" id="XP_009546881.1">
    <property type="nucleotide sequence ID" value="XM_009548586.1"/>
</dbReference>
<dbReference type="InterPro" id="IPR004843">
    <property type="entry name" value="Calcineurin-like_PHP"/>
</dbReference>
<feature type="transmembrane region" description="Helical" evidence="5">
    <location>
        <begin position="361"/>
        <end position="378"/>
    </location>
</feature>
<dbReference type="AlphaFoldDB" id="W4K403"/>
<dbReference type="STRING" id="747525.W4K403"/>
<dbReference type="OrthoDB" id="5977743at2759"/>
<feature type="domain" description="Calcineurin-like phosphoesterase" evidence="6">
    <location>
        <begin position="49"/>
        <end position="288"/>
    </location>
</feature>
<proteinExistence type="predicted"/>
<dbReference type="Pfam" id="PF00149">
    <property type="entry name" value="Metallophos"/>
    <property type="match status" value="1"/>
</dbReference>
<evidence type="ECO:0000256" key="2">
    <source>
        <dbReference type="ARBA" id="ARBA00022692"/>
    </source>
</evidence>
<feature type="non-terminal residue" evidence="7">
    <location>
        <position position="379"/>
    </location>
</feature>
<evidence type="ECO:0000256" key="1">
    <source>
        <dbReference type="ARBA" id="ARBA00004141"/>
    </source>
</evidence>